<organism evidence="1 2">
    <name type="scientific">Ficus carica</name>
    <name type="common">Common fig</name>
    <dbReference type="NCBI Taxonomy" id="3494"/>
    <lineage>
        <taxon>Eukaryota</taxon>
        <taxon>Viridiplantae</taxon>
        <taxon>Streptophyta</taxon>
        <taxon>Embryophyta</taxon>
        <taxon>Tracheophyta</taxon>
        <taxon>Spermatophyta</taxon>
        <taxon>Magnoliopsida</taxon>
        <taxon>eudicotyledons</taxon>
        <taxon>Gunneridae</taxon>
        <taxon>Pentapetalae</taxon>
        <taxon>rosids</taxon>
        <taxon>fabids</taxon>
        <taxon>Rosales</taxon>
        <taxon>Moraceae</taxon>
        <taxon>Ficeae</taxon>
        <taxon>Ficus</taxon>
    </lineage>
</organism>
<comment type="caution">
    <text evidence="1">The sequence shown here is derived from an EMBL/GenBank/DDBJ whole genome shotgun (WGS) entry which is preliminary data.</text>
</comment>
<keyword evidence="2" id="KW-1185">Reference proteome</keyword>
<sequence>MENSVGGYCFCFELGGD</sequence>
<reference evidence="1" key="1">
    <citation type="submission" date="2023-07" db="EMBL/GenBank/DDBJ databases">
        <title>draft genome sequence of fig (Ficus carica).</title>
        <authorList>
            <person name="Takahashi T."/>
            <person name="Nishimura K."/>
        </authorList>
    </citation>
    <scope>NUCLEOTIDE SEQUENCE</scope>
</reference>
<accession>A0AA88E8D0</accession>
<gene>
    <name evidence="1" type="ORF">TIFTF001_036681</name>
</gene>
<evidence type="ECO:0000313" key="2">
    <source>
        <dbReference type="Proteomes" id="UP001187192"/>
    </source>
</evidence>
<dbReference type="Proteomes" id="UP001187192">
    <property type="component" value="Unassembled WGS sequence"/>
</dbReference>
<evidence type="ECO:0000313" key="1">
    <source>
        <dbReference type="EMBL" id="GMN67621.1"/>
    </source>
</evidence>
<name>A0AA88E8D0_FICCA</name>
<protein>
    <submittedName>
        <fullName evidence="1">Uncharacterized protein</fullName>
    </submittedName>
</protein>
<dbReference type="AlphaFoldDB" id="A0AA88E8D0"/>
<proteinExistence type="predicted"/>
<dbReference type="EMBL" id="BTGU01000477">
    <property type="protein sequence ID" value="GMN67621.1"/>
    <property type="molecule type" value="Genomic_DNA"/>
</dbReference>